<organism evidence="1 2">
    <name type="scientific">Ladona fulva</name>
    <name type="common">Scarce chaser dragonfly</name>
    <name type="synonym">Libellula fulva</name>
    <dbReference type="NCBI Taxonomy" id="123851"/>
    <lineage>
        <taxon>Eukaryota</taxon>
        <taxon>Metazoa</taxon>
        <taxon>Ecdysozoa</taxon>
        <taxon>Arthropoda</taxon>
        <taxon>Hexapoda</taxon>
        <taxon>Insecta</taxon>
        <taxon>Pterygota</taxon>
        <taxon>Palaeoptera</taxon>
        <taxon>Odonata</taxon>
        <taxon>Epiprocta</taxon>
        <taxon>Anisoptera</taxon>
        <taxon>Libelluloidea</taxon>
        <taxon>Libellulidae</taxon>
        <taxon>Ladona</taxon>
    </lineage>
</organism>
<dbReference type="EMBL" id="KZ308518">
    <property type="protein sequence ID" value="KAG8230929.1"/>
    <property type="molecule type" value="Genomic_DNA"/>
</dbReference>
<proteinExistence type="predicted"/>
<gene>
    <name evidence="1" type="ORF">J437_LFUL002962</name>
</gene>
<name>A0A8K0P4T6_LADFU</name>
<sequence>MSSSQLKRSQIRFCFFPATYLLRINNPVDKQKLAIFLKMYQVPTGIRIELLDFYEDEKRDGESISNKYKSIIGCDGLQLRNISAYSADNASINYGIPTSIFQKLQSLVSVYSEYSSHSERTSELKSISDLLKFKEIIRHVPIRWFSVSAAIDRILLIRPAVESYFFSQGERECSAFIWEAIKRDDDNSLPL</sequence>
<evidence type="ECO:0000313" key="2">
    <source>
        <dbReference type="Proteomes" id="UP000792457"/>
    </source>
</evidence>
<evidence type="ECO:0000313" key="1">
    <source>
        <dbReference type="EMBL" id="KAG8230929.1"/>
    </source>
</evidence>
<dbReference type="AlphaFoldDB" id="A0A8K0P4T6"/>
<dbReference type="Proteomes" id="UP000792457">
    <property type="component" value="Unassembled WGS sequence"/>
</dbReference>
<reference evidence="1" key="1">
    <citation type="submission" date="2013-04" db="EMBL/GenBank/DDBJ databases">
        <authorList>
            <person name="Qu J."/>
            <person name="Murali S.C."/>
            <person name="Bandaranaike D."/>
            <person name="Bellair M."/>
            <person name="Blankenburg K."/>
            <person name="Chao H."/>
            <person name="Dinh H."/>
            <person name="Doddapaneni H."/>
            <person name="Downs B."/>
            <person name="Dugan-Rocha S."/>
            <person name="Elkadiri S."/>
            <person name="Gnanaolivu R.D."/>
            <person name="Hernandez B."/>
            <person name="Javaid M."/>
            <person name="Jayaseelan J.C."/>
            <person name="Lee S."/>
            <person name="Li M."/>
            <person name="Ming W."/>
            <person name="Munidasa M."/>
            <person name="Muniz J."/>
            <person name="Nguyen L."/>
            <person name="Ongeri F."/>
            <person name="Osuji N."/>
            <person name="Pu L.-L."/>
            <person name="Puazo M."/>
            <person name="Qu C."/>
            <person name="Quiroz J."/>
            <person name="Raj R."/>
            <person name="Weissenberger G."/>
            <person name="Xin Y."/>
            <person name="Zou X."/>
            <person name="Han Y."/>
            <person name="Richards S."/>
            <person name="Worley K."/>
            <person name="Muzny D."/>
            <person name="Gibbs R."/>
        </authorList>
    </citation>
    <scope>NUCLEOTIDE SEQUENCE</scope>
    <source>
        <strain evidence="1">Sampled in the wild</strain>
    </source>
</reference>
<comment type="caution">
    <text evidence="1">The sequence shown here is derived from an EMBL/GenBank/DDBJ whole genome shotgun (WGS) entry which is preliminary data.</text>
</comment>
<accession>A0A8K0P4T6</accession>
<feature type="non-terminal residue" evidence="1">
    <location>
        <position position="1"/>
    </location>
</feature>
<reference evidence="1" key="2">
    <citation type="submission" date="2017-10" db="EMBL/GenBank/DDBJ databases">
        <title>Ladona fulva Genome sequencing and assembly.</title>
        <authorList>
            <person name="Murali S."/>
            <person name="Richards S."/>
            <person name="Bandaranaike D."/>
            <person name="Bellair M."/>
            <person name="Blankenburg K."/>
            <person name="Chao H."/>
            <person name="Dinh H."/>
            <person name="Doddapaneni H."/>
            <person name="Dugan-Rocha S."/>
            <person name="Elkadiri S."/>
            <person name="Gnanaolivu R."/>
            <person name="Hernandez B."/>
            <person name="Skinner E."/>
            <person name="Javaid M."/>
            <person name="Lee S."/>
            <person name="Li M."/>
            <person name="Ming W."/>
            <person name="Munidasa M."/>
            <person name="Muniz J."/>
            <person name="Nguyen L."/>
            <person name="Hughes D."/>
            <person name="Osuji N."/>
            <person name="Pu L.-L."/>
            <person name="Puazo M."/>
            <person name="Qu C."/>
            <person name="Quiroz J."/>
            <person name="Raj R."/>
            <person name="Weissenberger G."/>
            <person name="Xin Y."/>
            <person name="Zou X."/>
            <person name="Han Y."/>
            <person name="Worley K."/>
            <person name="Muzny D."/>
            <person name="Gibbs R."/>
        </authorList>
    </citation>
    <scope>NUCLEOTIDE SEQUENCE</scope>
    <source>
        <strain evidence="1">Sampled in the wild</strain>
    </source>
</reference>
<dbReference type="OrthoDB" id="6159421at2759"/>
<protein>
    <submittedName>
        <fullName evidence="1">Uncharacterized protein</fullName>
    </submittedName>
</protein>
<keyword evidence="2" id="KW-1185">Reference proteome</keyword>